<dbReference type="Proteomes" id="UP000663860">
    <property type="component" value="Unassembled WGS sequence"/>
</dbReference>
<reference evidence="6" key="1">
    <citation type="submission" date="2021-02" db="EMBL/GenBank/DDBJ databases">
        <authorList>
            <person name="Nowell W R."/>
        </authorList>
    </citation>
    <scope>NUCLEOTIDE SEQUENCE</scope>
</reference>
<dbReference type="GO" id="GO:0042732">
    <property type="term" value="P:D-xylose metabolic process"/>
    <property type="evidence" value="ECO:0007669"/>
    <property type="project" value="InterPro"/>
</dbReference>
<dbReference type="GO" id="GO:0048040">
    <property type="term" value="F:UDP-glucuronate decarboxylase activity"/>
    <property type="evidence" value="ECO:0007669"/>
    <property type="project" value="TreeGrafter"/>
</dbReference>
<evidence type="ECO:0000313" key="7">
    <source>
        <dbReference type="Proteomes" id="UP000663868"/>
    </source>
</evidence>
<dbReference type="PANTHER" id="PTHR43078:SF6">
    <property type="entry name" value="UDP-GLUCURONIC ACID DECARBOXYLASE 1"/>
    <property type="match status" value="1"/>
</dbReference>
<evidence type="ECO:0000313" key="6">
    <source>
        <dbReference type="EMBL" id="CAF4304209.1"/>
    </source>
</evidence>
<comment type="cofactor">
    <cofactor evidence="1">
        <name>NAD(+)</name>
        <dbReference type="ChEBI" id="CHEBI:57540"/>
    </cofactor>
</comment>
<proteinExistence type="predicted"/>
<evidence type="ECO:0000256" key="1">
    <source>
        <dbReference type="ARBA" id="ARBA00001911"/>
    </source>
</evidence>
<evidence type="ECO:0008006" key="8">
    <source>
        <dbReference type="Google" id="ProtNLM"/>
    </source>
</evidence>
<gene>
    <name evidence="5" type="ORF">IZO911_LOCUS40698</name>
    <name evidence="6" type="ORF">KXQ929_LOCUS45704</name>
</gene>
<evidence type="ECO:0000256" key="4">
    <source>
        <dbReference type="ARBA" id="ARBA00023239"/>
    </source>
</evidence>
<dbReference type="Gene3D" id="3.90.25.10">
    <property type="entry name" value="UDP-galactose 4-epimerase, domain 1"/>
    <property type="match status" value="1"/>
</dbReference>
<comment type="caution">
    <text evidence="6">The sequence shown here is derived from an EMBL/GenBank/DDBJ whole genome shotgun (WGS) entry which is preliminary data.</text>
</comment>
<sequence length="109" mass="12711">MELPSTRLRLFSIKLNEINGLIVGSKATLEYKDALVDDPKQRRPDITLAKTWLNWSPKVTIAEGLNKTIEYFRNELLVQHHSERNLFFPEEWLHSSGIKTTIPKDHKEL</sequence>
<dbReference type="EMBL" id="CAJNOE010001418">
    <property type="protein sequence ID" value="CAF1421448.1"/>
    <property type="molecule type" value="Genomic_DNA"/>
</dbReference>
<dbReference type="Proteomes" id="UP000663868">
    <property type="component" value="Unassembled WGS sequence"/>
</dbReference>
<dbReference type="EMBL" id="CAJOBB010014411">
    <property type="protein sequence ID" value="CAF4304209.1"/>
    <property type="molecule type" value="Genomic_DNA"/>
</dbReference>
<protein>
    <recommendedName>
        <fullName evidence="8">UDP-glucuronate decarboxylase</fullName>
    </recommendedName>
</protein>
<dbReference type="PANTHER" id="PTHR43078">
    <property type="entry name" value="UDP-GLUCURONIC ACID DECARBOXYLASE-RELATED"/>
    <property type="match status" value="1"/>
</dbReference>
<dbReference type="SUPFAM" id="SSF51735">
    <property type="entry name" value="NAD(P)-binding Rossmann-fold domains"/>
    <property type="match status" value="1"/>
</dbReference>
<dbReference type="GO" id="GO:0005737">
    <property type="term" value="C:cytoplasm"/>
    <property type="evidence" value="ECO:0007669"/>
    <property type="project" value="TreeGrafter"/>
</dbReference>
<dbReference type="InterPro" id="IPR044516">
    <property type="entry name" value="UXS-like"/>
</dbReference>
<evidence type="ECO:0000313" key="5">
    <source>
        <dbReference type="EMBL" id="CAF1421448.1"/>
    </source>
</evidence>
<evidence type="ECO:0000256" key="3">
    <source>
        <dbReference type="ARBA" id="ARBA00023027"/>
    </source>
</evidence>
<keyword evidence="4" id="KW-0456">Lyase</keyword>
<name>A0A820HZT2_9BILA</name>
<keyword evidence="3" id="KW-0520">NAD</keyword>
<evidence type="ECO:0000256" key="2">
    <source>
        <dbReference type="ARBA" id="ARBA00022793"/>
    </source>
</evidence>
<dbReference type="InterPro" id="IPR036291">
    <property type="entry name" value="NAD(P)-bd_dom_sf"/>
</dbReference>
<organism evidence="6 7">
    <name type="scientific">Adineta steineri</name>
    <dbReference type="NCBI Taxonomy" id="433720"/>
    <lineage>
        <taxon>Eukaryota</taxon>
        <taxon>Metazoa</taxon>
        <taxon>Spiralia</taxon>
        <taxon>Gnathifera</taxon>
        <taxon>Rotifera</taxon>
        <taxon>Eurotatoria</taxon>
        <taxon>Bdelloidea</taxon>
        <taxon>Adinetida</taxon>
        <taxon>Adinetidae</taxon>
        <taxon>Adineta</taxon>
    </lineage>
</organism>
<dbReference type="AlphaFoldDB" id="A0A820HZT2"/>
<keyword evidence="2" id="KW-0210">Decarboxylase</keyword>
<accession>A0A820HZT2</accession>
<dbReference type="GO" id="GO:0070403">
    <property type="term" value="F:NAD+ binding"/>
    <property type="evidence" value="ECO:0007669"/>
    <property type="project" value="InterPro"/>
</dbReference>